<feature type="compositionally biased region" description="Basic and acidic residues" evidence="9">
    <location>
        <begin position="1290"/>
        <end position="1308"/>
    </location>
</feature>
<dbReference type="GO" id="GO:0005524">
    <property type="term" value="F:ATP binding"/>
    <property type="evidence" value="ECO:0007669"/>
    <property type="project" value="UniProtKB-KW"/>
</dbReference>
<comment type="caution">
    <text evidence="13">The sequence shown here is derived from an EMBL/GenBank/DDBJ whole genome shotgun (WGS) entry which is preliminary data.</text>
</comment>
<dbReference type="PROSITE" id="PS51194">
    <property type="entry name" value="HELICASE_CTER"/>
    <property type="match status" value="1"/>
</dbReference>
<dbReference type="EMBL" id="BLLK01000069">
    <property type="protein sequence ID" value="GFH60910.1"/>
    <property type="molecule type" value="Genomic_DNA"/>
</dbReference>
<dbReference type="InterPro" id="IPR000330">
    <property type="entry name" value="SNF2_N"/>
</dbReference>
<protein>
    <submittedName>
        <fullName evidence="13">Uncharacterized protein</fullName>
    </submittedName>
</protein>
<evidence type="ECO:0000259" key="10">
    <source>
        <dbReference type="PROSITE" id="PS50013"/>
    </source>
</evidence>
<dbReference type="Gene3D" id="3.40.50.300">
    <property type="entry name" value="P-loop containing nucleotide triphosphate hydrolases"/>
    <property type="match status" value="1"/>
</dbReference>
<dbReference type="SMART" id="SM00384">
    <property type="entry name" value="AT_hook"/>
    <property type="match status" value="3"/>
</dbReference>
<dbReference type="InterPro" id="IPR038718">
    <property type="entry name" value="SNF2-like_sf"/>
</dbReference>
<feature type="compositionally biased region" description="Basic residues" evidence="9">
    <location>
        <begin position="50"/>
        <end position="64"/>
    </location>
</feature>
<feature type="domain" description="Helicase C-terminal" evidence="12">
    <location>
        <begin position="708"/>
        <end position="863"/>
    </location>
</feature>
<dbReference type="GO" id="GO:0005634">
    <property type="term" value="C:nucleus"/>
    <property type="evidence" value="ECO:0007669"/>
    <property type="project" value="UniProtKB-SubCell"/>
</dbReference>
<dbReference type="Gene3D" id="2.40.50.40">
    <property type="match status" value="2"/>
</dbReference>
<dbReference type="InterPro" id="IPR016197">
    <property type="entry name" value="Chromo-like_dom_sf"/>
</dbReference>
<dbReference type="InterPro" id="IPR017956">
    <property type="entry name" value="AT_hook_DNA-bd_motif"/>
</dbReference>
<dbReference type="SMART" id="SM00487">
    <property type="entry name" value="DEXDc"/>
    <property type="match status" value="1"/>
</dbReference>
<evidence type="ECO:0000259" key="11">
    <source>
        <dbReference type="PROSITE" id="PS51192"/>
    </source>
</evidence>
<keyword evidence="4" id="KW-0378">Hydrolase</keyword>
<evidence type="ECO:0000256" key="2">
    <source>
        <dbReference type="ARBA" id="ARBA00022737"/>
    </source>
</evidence>
<feature type="compositionally biased region" description="Basic and acidic residues" evidence="9">
    <location>
        <begin position="1015"/>
        <end position="1024"/>
    </location>
</feature>
<keyword evidence="6" id="KW-0805">Transcription regulation</keyword>
<feature type="region of interest" description="Disordered" evidence="9">
    <location>
        <begin position="1"/>
        <end position="83"/>
    </location>
</feature>
<evidence type="ECO:0000313" key="14">
    <source>
        <dbReference type="Proteomes" id="UP001054902"/>
    </source>
</evidence>
<dbReference type="SUPFAM" id="SSF52540">
    <property type="entry name" value="P-loop containing nucleoside triphosphate hydrolases"/>
    <property type="match status" value="2"/>
</dbReference>
<keyword evidence="7" id="KW-0804">Transcription</keyword>
<sequence>MSCENEEKKNDDEVSNSSSMSSLSSHQRGPKHICLDENDQPKLPTSIQIHAKKPIQPHTSRRHSSYSSLYNLSAHQEEQSHSSGEIFVENTDQNSQDSDFMQDDGSDSNSGKESEESSIEEEDELWIGTIIARKIDTLANWDKRCTTMNTSEVSNGSLWLFPDSYTGDRTTIEEERYLVKWKDLSFIHLSWETEDNLLERTYNGKAQLAAFNKKCDDFGYRYDEVERRNGEFFDPDFVKIERILDVSEDEEINKQFIIFDRNDSRYKDGTGQQLLVKWVGLTHTEATYEYERDLILMEIEYESHVAAFRNRTKKPDTESIRKNVLKYERVSHHVRRLFKRGYNNQMKNEGMESYARELENEVFKNGGKLRDYQADGVSWLIANYVAQRSCILADEMGLGKTVQIAAFLNTLFNKFGARGPFLILVPLSLIQQWNRELSDWTNLNVVSYVGNAADRAMIREYDFVYPQDRPHRIGKNRYYLRQCHKSIKHPREKIWMAQVILTTPKVFLSSDINELKSIDFDTLIFDEAHNGLKSGVSKLSISMRDESFRFRHSILLTGTPIQNDMSELWQLLNFIAPSSFCDHDNFLSLYGDMKEKKEVEHLHDVIRPYILRRLKGDVEKDLPLKEETIIEVELTTLQKKYYRAIFDNNRKFMMTNSNAAFTANLFMELRKCCNHPFLLNGVEEHINSMQSITDELELLVKTSGKMVLLDKLLPKLKNGGHRVLIFSQFKIMLNIIEDYLHLKGVKYERIDGSIKGKNRFDAVERFQNDNSILVFLLTTTAGGVGLNLTAADTCIIFDSDFNPQNDLQAQARCHRIGQKKNVQVYRFLTTKTIEMKYFEFGSRKLGLDKVVLQGVEGQDDTLISAKETELLLRHGAYHLLSQPEDEVDSESKRFMEEDIDTILLRRSKKKVHSEAQSSSISFQKATFISGNDDKNEFYHDCDVDVEDPHFWSKVFGKRDVYELNEVDPREQENEQSGALLEEEDVLQTEEDFCTNKNVRTILENDPKATPTKKSIGKDMTDVKNSRSSNKTTVEEVAFEENKSLPSKHKVEISKKRKVGRPRKKVEYEDDRKKKQNFVGRREKSEDEQDLRKVSLSQHPVETNKKRKIGRPRKPISDTDARNDEQSVGRPKNKAKSEKEQKMKTSTMSAVKKRGRPRKDASSVNKDFVARRSPRLKKTTSSISSPRQDSCIQLPAVKQSPSRQVSTSERTKQATSTITTATKIAAKKKQSQPEHVRAQTIQQHETQVQAEATRSQQANITQGQVEGSCVTRGTVTQTTTNTETTITHRYNYNDERQKENDADGPNDRKNIKKKIRERDKHTQVSKSKGKRRSLTHGTSMLLQIAQEADKKSVHNSGKNDDKRRRSGESRLDTSGISNKSILEIMFA</sequence>
<dbReference type="CDD" id="cd18793">
    <property type="entry name" value="SF2_C_SNF"/>
    <property type="match status" value="1"/>
</dbReference>
<feature type="domain" description="Chromo" evidence="10">
    <location>
        <begin position="238"/>
        <end position="320"/>
    </location>
</feature>
<keyword evidence="8" id="KW-0539">Nucleus</keyword>
<evidence type="ECO:0000256" key="7">
    <source>
        <dbReference type="ARBA" id="ARBA00023163"/>
    </source>
</evidence>
<evidence type="ECO:0000256" key="1">
    <source>
        <dbReference type="ARBA" id="ARBA00004123"/>
    </source>
</evidence>
<feature type="compositionally biased region" description="Basic residues" evidence="9">
    <location>
        <begin position="1104"/>
        <end position="1113"/>
    </location>
</feature>
<feature type="compositionally biased region" description="Basic residues" evidence="9">
    <location>
        <begin position="1054"/>
        <end position="1063"/>
    </location>
</feature>
<accession>A0AAD3DDD5</accession>
<feature type="compositionally biased region" description="Polar residues" evidence="9">
    <location>
        <begin position="1238"/>
        <end position="1264"/>
    </location>
</feature>
<dbReference type="PROSITE" id="PS51192">
    <property type="entry name" value="HELICASE_ATP_BIND_1"/>
    <property type="match status" value="1"/>
</dbReference>
<feature type="compositionally biased region" description="Basic and acidic residues" evidence="9">
    <location>
        <begin position="1346"/>
        <end position="1370"/>
    </location>
</feature>
<feature type="region of interest" description="Disordered" evidence="9">
    <location>
        <begin position="1237"/>
        <end position="1267"/>
    </location>
</feature>
<feature type="compositionally biased region" description="Low complexity" evidence="9">
    <location>
        <begin position="15"/>
        <end position="25"/>
    </location>
</feature>
<evidence type="ECO:0000256" key="6">
    <source>
        <dbReference type="ARBA" id="ARBA00023015"/>
    </source>
</evidence>
<evidence type="ECO:0000256" key="8">
    <source>
        <dbReference type="ARBA" id="ARBA00023242"/>
    </source>
</evidence>
<dbReference type="GO" id="GO:0003677">
    <property type="term" value="F:DNA binding"/>
    <property type="evidence" value="ECO:0007669"/>
    <property type="project" value="InterPro"/>
</dbReference>
<feature type="compositionally biased region" description="Basic and acidic residues" evidence="9">
    <location>
        <begin position="1079"/>
        <end position="1092"/>
    </location>
</feature>
<dbReference type="SUPFAM" id="SSF54160">
    <property type="entry name" value="Chromo domain-like"/>
    <property type="match status" value="2"/>
</dbReference>
<evidence type="ECO:0000313" key="13">
    <source>
        <dbReference type="EMBL" id="GFH60910.1"/>
    </source>
</evidence>
<evidence type="ECO:0000259" key="12">
    <source>
        <dbReference type="PROSITE" id="PS51194"/>
    </source>
</evidence>
<dbReference type="InterPro" id="IPR001650">
    <property type="entry name" value="Helicase_C-like"/>
</dbReference>
<dbReference type="InterPro" id="IPR023779">
    <property type="entry name" value="Chromodomain_CS"/>
</dbReference>
<dbReference type="SMART" id="SM00298">
    <property type="entry name" value="CHROMO"/>
    <property type="match status" value="2"/>
</dbReference>
<gene>
    <name evidence="13" type="ORF">CTEN210_17386</name>
</gene>
<keyword evidence="2" id="KW-0677">Repeat</keyword>
<dbReference type="InterPro" id="IPR014001">
    <property type="entry name" value="Helicase_ATP-bd"/>
</dbReference>
<keyword evidence="5" id="KW-0067">ATP-binding</keyword>
<feature type="compositionally biased region" description="Polar residues" evidence="9">
    <location>
        <begin position="65"/>
        <end position="74"/>
    </location>
</feature>
<dbReference type="Proteomes" id="UP001054902">
    <property type="component" value="Unassembled WGS sequence"/>
</dbReference>
<feature type="region of interest" description="Disordered" evidence="9">
    <location>
        <begin position="1279"/>
        <end position="1373"/>
    </location>
</feature>
<feature type="compositionally biased region" description="Basic and acidic residues" evidence="9">
    <location>
        <begin position="1114"/>
        <end position="1126"/>
    </location>
</feature>
<reference evidence="13 14" key="1">
    <citation type="journal article" date="2021" name="Sci. Rep.">
        <title>The genome of the diatom Chaetoceros tenuissimus carries an ancient integrated fragment of an extant virus.</title>
        <authorList>
            <person name="Hongo Y."/>
            <person name="Kimura K."/>
            <person name="Takaki Y."/>
            <person name="Yoshida Y."/>
            <person name="Baba S."/>
            <person name="Kobayashi G."/>
            <person name="Nagasaki K."/>
            <person name="Hano T."/>
            <person name="Tomaru Y."/>
        </authorList>
    </citation>
    <scope>NUCLEOTIDE SEQUENCE [LARGE SCALE GENOMIC DNA]</scope>
    <source>
        <strain evidence="13 14">NIES-3715</strain>
    </source>
</reference>
<evidence type="ECO:0000256" key="5">
    <source>
        <dbReference type="ARBA" id="ARBA00022840"/>
    </source>
</evidence>
<dbReference type="SMART" id="SM00490">
    <property type="entry name" value="HELICc"/>
    <property type="match status" value="1"/>
</dbReference>
<keyword evidence="14" id="KW-1185">Reference proteome</keyword>
<dbReference type="Gene3D" id="3.40.50.10810">
    <property type="entry name" value="Tandem AAA-ATPase domain"/>
    <property type="match status" value="1"/>
</dbReference>
<evidence type="ECO:0000256" key="3">
    <source>
        <dbReference type="ARBA" id="ARBA00022741"/>
    </source>
</evidence>
<dbReference type="Pfam" id="PF00176">
    <property type="entry name" value="SNF2-rel_dom"/>
    <property type="match status" value="1"/>
</dbReference>
<dbReference type="PROSITE" id="PS00598">
    <property type="entry name" value="CHROMO_1"/>
    <property type="match status" value="1"/>
</dbReference>
<feature type="region of interest" description="Disordered" evidence="9">
    <location>
        <begin position="95"/>
        <end position="121"/>
    </location>
</feature>
<dbReference type="GO" id="GO:0016787">
    <property type="term" value="F:hydrolase activity"/>
    <property type="evidence" value="ECO:0007669"/>
    <property type="project" value="UniProtKB-KW"/>
</dbReference>
<name>A0AAD3DDD5_9STRA</name>
<dbReference type="InterPro" id="IPR000953">
    <property type="entry name" value="Chromo/chromo_shadow_dom"/>
</dbReference>
<feature type="compositionally biased region" description="Basic and acidic residues" evidence="9">
    <location>
        <begin position="1"/>
        <end position="12"/>
    </location>
</feature>
<feature type="compositionally biased region" description="Polar residues" evidence="9">
    <location>
        <begin position="1198"/>
        <end position="1207"/>
    </location>
</feature>
<dbReference type="Pfam" id="PF00271">
    <property type="entry name" value="Helicase_C"/>
    <property type="match status" value="1"/>
</dbReference>
<evidence type="ECO:0000256" key="4">
    <source>
        <dbReference type="ARBA" id="ARBA00022801"/>
    </source>
</evidence>
<dbReference type="PANTHER" id="PTHR45623:SF48">
    <property type="entry name" value="SNF2 FAMILY DNA-DEPENDENT ATPASE"/>
    <property type="match status" value="1"/>
</dbReference>
<keyword evidence="3" id="KW-0547">Nucleotide-binding</keyword>
<dbReference type="InterPro" id="IPR049730">
    <property type="entry name" value="SNF2/RAD54-like_C"/>
</dbReference>
<dbReference type="InterPro" id="IPR027417">
    <property type="entry name" value="P-loop_NTPase"/>
</dbReference>
<evidence type="ECO:0000256" key="9">
    <source>
        <dbReference type="SAM" id="MobiDB-lite"/>
    </source>
</evidence>
<proteinExistence type="predicted"/>
<organism evidence="13 14">
    <name type="scientific">Chaetoceros tenuissimus</name>
    <dbReference type="NCBI Taxonomy" id="426638"/>
    <lineage>
        <taxon>Eukaryota</taxon>
        <taxon>Sar</taxon>
        <taxon>Stramenopiles</taxon>
        <taxon>Ochrophyta</taxon>
        <taxon>Bacillariophyta</taxon>
        <taxon>Coscinodiscophyceae</taxon>
        <taxon>Chaetocerotophycidae</taxon>
        <taxon>Chaetocerotales</taxon>
        <taxon>Chaetocerotaceae</taxon>
        <taxon>Chaetoceros</taxon>
    </lineage>
</organism>
<comment type="subcellular location">
    <subcellularLocation>
        <location evidence="1">Nucleus</location>
    </subcellularLocation>
</comment>
<feature type="domain" description="Helicase ATP-binding" evidence="11">
    <location>
        <begin position="381"/>
        <end position="578"/>
    </location>
</feature>
<feature type="compositionally biased region" description="Polar residues" evidence="9">
    <location>
        <begin position="1178"/>
        <end position="1190"/>
    </location>
</feature>
<feature type="region of interest" description="Disordered" evidence="9">
    <location>
        <begin position="1004"/>
        <end position="1216"/>
    </location>
</feature>
<dbReference type="PROSITE" id="PS50013">
    <property type="entry name" value="CHROMO_2"/>
    <property type="match status" value="1"/>
</dbReference>
<dbReference type="PANTHER" id="PTHR45623">
    <property type="entry name" value="CHROMODOMAIN-HELICASE-DNA-BINDING PROTEIN 3-RELATED-RELATED"/>
    <property type="match status" value="1"/>
</dbReference>